<dbReference type="GO" id="GO:0032367">
    <property type="term" value="P:intracellular cholesterol transport"/>
    <property type="evidence" value="ECO:0007669"/>
    <property type="project" value="TreeGrafter"/>
</dbReference>
<dbReference type="SUPFAM" id="SSF55961">
    <property type="entry name" value="Bet v1-like"/>
    <property type="match status" value="1"/>
</dbReference>
<keyword evidence="7" id="KW-0496">Mitochondrion</keyword>
<dbReference type="SMART" id="SM00234">
    <property type="entry name" value="START"/>
    <property type="match status" value="1"/>
</dbReference>
<dbReference type="GO" id="GO:0008203">
    <property type="term" value="P:cholesterol metabolic process"/>
    <property type="evidence" value="ECO:0007669"/>
    <property type="project" value="UniProtKB-UniPathway"/>
</dbReference>
<dbReference type="InterPro" id="IPR002913">
    <property type="entry name" value="START_lipid-bd_dom"/>
</dbReference>
<evidence type="ECO:0000256" key="7">
    <source>
        <dbReference type="ARBA" id="ARBA00023128"/>
    </source>
</evidence>
<dbReference type="GO" id="GO:0120020">
    <property type="term" value="F:cholesterol transfer activity"/>
    <property type="evidence" value="ECO:0007669"/>
    <property type="project" value="InterPro"/>
</dbReference>
<dbReference type="Gene3D" id="3.30.530.20">
    <property type="match status" value="1"/>
</dbReference>
<evidence type="ECO:0000256" key="2">
    <source>
        <dbReference type="ARBA" id="ARBA00004731"/>
    </source>
</evidence>
<keyword evidence="6" id="KW-0446">Lipid-binding</keyword>
<dbReference type="InterPro" id="IPR023393">
    <property type="entry name" value="START-like_dom_sf"/>
</dbReference>
<accession>A0A8C4QHK3</accession>
<evidence type="ECO:0000256" key="3">
    <source>
        <dbReference type="ARBA" id="ARBA00011279"/>
    </source>
</evidence>
<dbReference type="GO" id="GO:0005739">
    <property type="term" value="C:mitochondrion"/>
    <property type="evidence" value="ECO:0007669"/>
    <property type="project" value="UniProtKB-SubCell"/>
</dbReference>
<evidence type="ECO:0000256" key="4">
    <source>
        <dbReference type="ARBA" id="ARBA00022448"/>
    </source>
</evidence>
<name>A0A8C4QHK3_EPTBU</name>
<evidence type="ECO:0000256" key="8">
    <source>
        <dbReference type="ARBA" id="ARBA00023250"/>
    </source>
</evidence>
<dbReference type="Ensembl" id="ENSEBUT00000015632.1">
    <property type="protein sequence ID" value="ENSEBUP00000015056.1"/>
    <property type="gene ID" value="ENSEBUG00000009489.1"/>
</dbReference>
<keyword evidence="8" id="KW-0755">Steroidogenesis</keyword>
<comment type="subunit">
    <text evidence="3">May interact with TSPO.</text>
</comment>
<reference evidence="11" key="1">
    <citation type="submission" date="2025-08" db="UniProtKB">
        <authorList>
            <consortium name="Ensembl"/>
        </authorList>
    </citation>
    <scope>IDENTIFICATION</scope>
</reference>
<dbReference type="PROSITE" id="PS50848">
    <property type="entry name" value="START"/>
    <property type="match status" value="1"/>
</dbReference>
<dbReference type="GO" id="GO:0015485">
    <property type="term" value="F:cholesterol binding"/>
    <property type="evidence" value="ECO:0007669"/>
    <property type="project" value="InterPro"/>
</dbReference>
<evidence type="ECO:0000259" key="10">
    <source>
        <dbReference type="PROSITE" id="PS50848"/>
    </source>
</evidence>
<dbReference type="GO" id="GO:0001556">
    <property type="term" value="P:oocyte maturation"/>
    <property type="evidence" value="ECO:0007669"/>
    <property type="project" value="Ensembl"/>
</dbReference>
<dbReference type="Proteomes" id="UP000694388">
    <property type="component" value="Unplaced"/>
</dbReference>
<organism evidence="11 12">
    <name type="scientific">Eptatretus burgeri</name>
    <name type="common">Inshore hagfish</name>
    <dbReference type="NCBI Taxonomy" id="7764"/>
    <lineage>
        <taxon>Eukaryota</taxon>
        <taxon>Metazoa</taxon>
        <taxon>Chordata</taxon>
        <taxon>Craniata</taxon>
        <taxon>Vertebrata</taxon>
        <taxon>Cyclostomata</taxon>
        <taxon>Myxini</taxon>
        <taxon>Myxiniformes</taxon>
        <taxon>Myxinidae</taxon>
        <taxon>Eptatretinae</taxon>
        <taxon>Eptatretus</taxon>
    </lineage>
</organism>
<dbReference type="InterPro" id="IPR000799">
    <property type="entry name" value="StAR-like"/>
</dbReference>
<evidence type="ECO:0000256" key="6">
    <source>
        <dbReference type="ARBA" id="ARBA00023121"/>
    </source>
</evidence>
<dbReference type="GeneTree" id="ENSGT00940000155477"/>
<protein>
    <recommendedName>
        <fullName evidence="9">START domain-containing protein 1</fullName>
    </recommendedName>
</protein>
<keyword evidence="12" id="KW-1185">Reference proteome</keyword>
<sequence length="290" mass="32323">MLPATLKLCGGISYRHSRSLTGSGVRNMIKNTVQQRIVGRLSQLPEELLGSLGQYKAKDLSLPGPRLSGDPAEVLLSECELRYVQEGQNILQKTINILEDHSGWHFESKTDNGDKVSSKVIPNVGKMFRLEAEIPGNVEEVHKELFDRVEHMCEWNPNVNQVKVLQRVGQRTLVTHDMAADAGGKLLSARDFVNLRQSIRRGSACFLVGVSTDCESAPPQNGYIRGETGPSLIMLRPSTNDVNKTRIVWLLNIDLKGWIPKSVINLALSRMQINFAKSLRERMSDIHCGN</sequence>
<feature type="domain" description="START" evidence="10">
    <location>
        <begin position="100"/>
        <end position="288"/>
    </location>
</feature>
<evidence type="ECO:0000256" key="5">
    <source>
        <dbReference type="ARBA" id="ARBA00023055"/>
    </source>
</evidence>
<reference evidence="11" key="2">
    <citation type="submission" date="2025-09" db="UniProtKB">
        <authorList>
            <consortium name="Ensembl"/>
        </authorList>
    </citation>
    <scope>IDENTIFICATION</scope>
</reference>
<dbReference type="Pfam" id="PF01852">
    <property type="entry name" value="START"/>
    <property type="match status" value="1"/>
</dbReference>
<evidence type="ECO:0000256" key="1">
    <source>
        <dbReference type="ARBA" id="ARBA00004173"/>
    </source>
</evidence>
<dbReference type="GO" id="GO:0050810">
    <property type="term" value="P:regulation of steroid biosynthetic process"/>
    <property type="evidence" value="ECO:0007669"/>
    <property type="project" value="TreeGrafter"/>
</dbReference>
<dbReference type="PRINTS" id="PR00978">
    <property type="entry name" value="STARPROTEIN"/>
</dbReference>
<dbReference type="GO" id="GO:0006694">
    <property type="term" value="P:steroid biosynthetic process"/>
    <property type="evidence" value="ECO:0007669"/>
    <property type="project" value="UniProtKB-KW"/>
</dbReference>
<dbReference type="PANTHER" id="PTHR46489:SF5">
    <property type="entry name" value="START DOMAIN-CONTAINING PROTEIN 1"/>
    <property type="match status" value="1"/>
</dbReference>
<evidence type="ECO:0000313" key="11">
    <source>
        <dbReference type="Ensembl" id="ENSEBUP00000015056.1"/>
    </source>
</evidence>
<comment type="subcellular location">
    <subcellularLocation>
        <location evidence="1">Mitochondrion</location>
    </subcellularLocation>
</comment>
<evidence type="ECO:0000313" key="12">
    <source>
        <dbReference type="Proteomes" id="UP000694388"/>
    </source>
</evidence>
<keyword evidence="4" id="KW-0813">Transport</keyword>
<dbReference type="UniPathway" id="UPA00296"/>
<comment type="pathway">
    <text evidence="2">Steroid metabolism; cholesterol metabolism.</text>
</comment>
<keyword evidence="5" id="KW-0445">Lipid transport</keyword>
<dbReference type="AlphaFoldDB" id="A0A8C4QHK3"/>
<proteinExistence type="predicted"/>
<dbReference type="PANTHER" id="PTHR46489">
    <property type="entry name" value="STEROIDOGENIC ACUTE REGULATORY PROTEIN, MITOCHONDRIAL"/>
    <property type="match status" value="1"/>
</dbReference>
<dbReference type="OMA" id="CMEAMGE"/>
<dbReference type="InterPro" id="IPR029866">
    <property type="entry name" value="StAR"/>
</dbReference>
<evidence type="ECO:0000256" key="9">
    <source>
        <dbReference type="ARBA" id="ARBA00032620"/>
    </source>
</evidence>